<protein>
    <submittedName>
        <fullName evidence="3">Uncharacterized protein</fullName>
    </submittedName>
</protein>
<evidence type="ECO:0000313" key="4">
    <source>
        <dbReference type="Proteomes" id="UP000190774"/>
    </source>
</evidence>
<evidence type="ECO:0000313" key="3">
    <source>
        <dbReference type="EMBL" id="SKA95101.1"/>
    </source>
</evidence>
<name>A0A1T4Y1B1_9BACT</name>
<accession>A0A1T4Y1B1</accession>
<feature type="chain" id="PRO_5012301291" evidence="2">
    <location>
        <begin position="24"/>
        <end position="242"/>
    </location>
</feature>
<evidence type="ECO:0000256" key="1">
    <source>
        <dbReference type="SAM" id="MobiDB-lite"/>
    </source>
</evidence>
<dbReference type="EMBL" id="FUYE01000006">
    <property type="protein sequence ID" value="SKA95101.1"/>
    <property type="molecule type" value="Genomic_DNA"/>
</dbReference>
<dbReference type="RefSeq" id="WP_078813478.1">
    <property type="nucleotide sequence ID" value="NZ_FUYE01000006.1"/>
</dbReference>
<reference evidence="4" key="1">
    <citation type="submission" date="2017-02" db="EMBL/GenBank/DDBJ databases">
        <authorList>
            <person name="Varghese N."/>
            <person name="Submissions S."/>
        </authorList>
    </citation>
    <scope>NUCLEOTIDE SEQUENCE [LARGE SCALE GENOMIC DNA]</scope>
    <source>
        <strain evidence="4">ATCC 700200</strain>
    </source>
</reference>
<dbReference type="Proteomes" id="UP000190774">
    <property type="component" value="Unassembled WGS sequence"/>
</dbReference>
<sequence length="242" mass="24998">MKLSHLRLSLLSLGFLLPGLTQCTTPGTVSTRTGNVAATGGSFASGLGSFAETILDIPMTILSIPADILGDAGTMGAVAQAASSYNDSYASSSYGSGSSYSGYAGSSYGNTGSTYGSGSSYGSSSSPRYASASSSETTYTGVNKRLLGTGADAPDEAHPQSQADDDNGYEEGLRQFRLTQQRKVEAYKQAAAAPKKAPEPTLVSKPEPTGFSGYSNGYFYENGKVVGIGGYDEKTKKGWLAR</sequence>
<feature type="region of interest" description="Disordered" evidence="1">
    <location>
        <begin position="114"/>
        <end position="168"/>
    </location>
</feature>
<gene>
    <name evidence="3" type="ORF">SAMN02745166_02272</name>
</gene>
<dbReference type="AlphaFoldDB" id="A0A1T4Y1B1"/>
<keyword evidence="2" id="KW-0732">Signal</keyword>
<evidence type="ECO:0000256" key="2">
    <source>
        <dbReference type="SAM" id="SignalP"/>
    </source>
</evidence>
<feature type="signal peptide" evidence="2">
    <location>
        <begin position="1"/>
        <end position="23"/>
    </location>
</feature>
<dbReference type="STRING" id="48467.SAMN02745166_02272"/>
<keyword evidence="4" id="KW-1185">Reference proteome</keyword>
<organism evidence="3 4">
    <name type="scientific">Prosthecobacter debontii</name>
    <dbReference type="NCBI Taxonomy" id="48467"/>
    <lineage>
        <taxon>Bacteria</taxon>
        <taxon>Pseudomonadati</taxon>
        <taxon>Verrucomicrobiota</taxon>
        <taxon>Verrucomicrobiia</taxon>
        <taxon>Verrucomicrobiales</taxon>
        <taxon>Verrucomicrobiaceae</taxon>
        <taxon>Prosthecobacter</taxon>
    </lineage>
</organism>
<feature type="compositionally biased region" description="Low complexity" evidence="1">
    <location>
        <begin position="114"/>
        <end position="135"/>
    </location>
</feature>
<proteinExistence type="predicted"/>